<reference evidence="1 2" key="1">
    <citation type="submission" date="2023-09" db="EMBL/GenBank/DDBJ databases">
        <authorList>
            <person name="Rey-Velasco X."/>
        </authorList>
    </citation>
    <scope>NUCLEOTIDE SEQUENCE [LARGE SCALE GENOMIC DNA]</scope>
    <source>
        <strain evidence="1 2">W345</strain>
    </source>
</reference>
<protein>
    <submittedName>
        <fullName evidence="1">Uncharacterized protein</fullName>
    </submittedName>
</protein>
<gene>
    <name evidence="1" type="ORF">RM530_15820</name>
</gene>
<sequence length="116" mass="13637">MQVEIEDGEALRLPIFFRVRRLKMLERVKEASIASRQRWPEVCEGAEALLGYELGLWLRLPAPLRERLAVARRARNLPELLEDQLDLIPADRQRWAAAHHERVRRWRSLRAAITHG</sequence>
<dbReference type="EMBL" id="JAVRIC010000027">
    <property type="protein sequence ID" value="MDT0498817.1"/>
    <property type="molecule type" value="Genomic_DNA"/>
</dbReference>
<evidence type="ECO:0000313" key="1">
    <source>
        <dbReference type="EMBL" id="MDT0498817.1"/>
    </source>
</evidence>
<proteinExistence type="predicted"/>
<dbReference type="RefSeq" id="WP_311366229.1">
    <property type="nucleotide sequence ID" value="NZ_JAVRIC010000027.1"/>
</dbReference>
<dbReference type="Proteomes" id="UP001254608">
    <property type="component" value="Unassembled WGS sequence"/>
</dbReference>
<evidence type="ECO:0000313" key="2">
    <source>
        <dbReference type="Proteomes" id="UP001254608"/>
    </source>
</evidence>
<keyword evidence="2" id="KW-1185">Reference proteome</keyword>
<name>A0ABU2WLQ3_9GAMM</name>
<organism evidence="1 2">
    <name type="scientific">Banduia mediterranea</name>
    <dbReference type="NCBI Taxonomy" id="3075609"/>
    <lineage>
        <taxon>Bacteria</taxon>
        <taxon>Pseudomonadati</taxon>
        <taxon>Pseudomonadota</taxon>
        <taxon>Gammaproteobacteria</taxon>
        <taxon>Nevskiales</taxon>
        <taxon>Algiphilaceae</taxon>
        <taxon>Banduia</taxon>
    </lineage>
</organism>
<comment type="caution">
    <text evidence="1">The sequence shown here is derived from an EMBL/GenBank/DDBJ whole genome shotgun (WGS) entry which is preliminary data.</text>
</comment>
<accession>A0ABU2WLQ3</accession>